<reference evidence="4 5" key="1">
    <citation type="submission" date="2018-08" db="EMBL/GenBank/DDBJ databases">
        <title>Sequencing the genomes of 1000 actinobacteria strains.</title>
        <authorList>
            <person name="Klenk H.-P."/>
        </authorList>
    </citation>
    <scope>NUCLEOTIDE SEQUENCE [LARGE SCALE GENOMIC DNA]</scope>
    <source>
        <strain evidence="4 5">DSM 43927</strain>
    </source>
</reference>
<name>A0A3D9SSY7_9ACTN</name>
<protein>
    <submittedName>
        <fullName evidence="4">CBS domain protein</fullName>
    </submittedName>
</protein>
<feature type="domain" description="CBS" evidence="3">
    <location>
        <begin position="9"/>
        <end position="65"/>
    </location>
</feature>
<dbReference type="RefSeq" id="WP_116024137.1">
    <property type="nucleotide sequence ID" value="NZ_QTTT01000001.1"/>
</dbReference>
<dbReference type="Proteomes" id="UP000256661">
    <property type="component" value="Unassembled WGS sequence"/>
</dbReference>
<sequence>MAQKVSEVMTPVPVAVEPQASLVEAAEQMRQHGIGDVLVTEGESLRGLVTDRDIVVRAVAAGLDMSTTTVSEVCSAELITVAPADDADAAVRLMREHAIRRVPVVDGDRPVGVVSIGDMAIQRDTRSVLSDISAQPPTT</sequence>
<evidence type="ECO:0000256" key="2">
    <source>
        <dbReference type="PROSITE-ProRule" id="PRU00703"/>
    </source>
</evidence>
<dbReference type="EMBL" id="QTTT01000001">
    <property type="protein sequence ID" value="REE98717.1"/>
    <property type="molecule type" value="Genomic_DNA"/>
</dbReference>
<accession>A0A3D9SSY7</accession>
<gene>
    <name evidence="4" type="ORF">DFJ69_4212</name>
</gene>
<dbReference type="CDD" id="cd04622">
    <property type="entry name" value="CBS_pair_HRP1_like"/>
    <property type="match status" value="1"/>
</dbReference>
<feature type="domain" description="CBS" evidence="3">
    <location>
        <begin position="74"/>
        <end position="132"/>
    </location>
</feature>
<proteinExistence type="predicted"/>
<evidence type="ECO:0000313" key="4">
    <source>
        <dbReference type="EMBL" id="REE98717.1"/>
    </source>
</evidence>
<dbReference type="AlphaFoldDB" id="A0A3D9SSY7"/>
<dbReference type="InterPro" id="IPR000644">
    <property type="entry name" value="CBS_dom"/>
</dbReference>
<dbReference type="PANTHER" id="PTHR43080">
    <property type="entry name" value="CBS DOMAIN-CONTAINING PROTEIN CBSX3, MITOCHONDRIAL"/>
    <property type="match status" value="1"/>
</dbReference>
<dbReference type="InterPro" id="IPR051257">
    <property type="entry name" value="Diverse_CBS-Domain"/>
</dbReference>
<evidence type="ECO:0000256" key="1">
    <source>
        <dbReference type="ARBA" id="ARBA00023122"/>
    </source>
</evidence>
<evidence type="ECO:0000313" key="5">
    <source>
        <dbReference type="Proteomes" id="UP000256661"/>
    </source>
</evidence>
<dbReference type="PANTHER" id="PTHR43080:SF2">
    <property type="entry name" value="CBS DOMAIN-CONTAINING PROTEIN"/>
    <property type="match status" value="1"/>
</dbReference>
<keyword evidence="1 2" id="KW-0129">CBS domain</keyword>
<evidence type="ECO:0000259" key="3">
    <source>
        <dbReference type="PROSITE" id="PS51371"/>
    </source>
</evidence>
<dbReference type="OrthoDB" id="9789996at2"/>
<dbReference type="SMART" id="SM00116">
    <property type="entry name" value="CBS"/>
    <property type="match status" value="2"/>
</dbReference>
<dbReference type="Pfam" id="PF00571">
    <property type="entry name" value="CBS"/>
    <property type="match status" value="2"/>
</dbReference>
<dbReference type="SUPFAM" id="SSF54631">
    <property type="entry name" value="CBS-domain pair"/>
    <property type="match status" value="1"/>
</dbReference>
<organism evidence="4 5">
    <name type="scientific">Thermomonospora umbrina</name>
    <dbReference type="NCBI Taxonomy" id="111806"/>
    <lineage>
        <taxon>Bacteria</taxon>
        <taxon>Bacillati</taxon>
        <taxon>Actinomycetota</taxon>
        <taxon>Actinomycetes</taxon>
        <taxon>Streptosporangiales</taxon>
        <taxon>Thermomonosporaceae</taxon>
        <taxon>Thermomonospora</taxon>
    </lineage>
</organism>
<dbReference type="PROSITE" id="PS51371">
    <property type="entry name" value="CBS"/>
    <property type="match status" value="2"/>
</dbReference>
<comment type="caution">
    <text evidence="4">The sequence shown here is derived from an EMBL/GenBank/DDBJ whole genome shotgun (WGS) entry which is preliminary data.</text>
</comment>
<keyword evidence="5" id="KW-1185">Reference proteome</keyword>
<dbReference type="InterPro" id="IPR046342">
    <property type="entry name" value="CBS_dom_sf"/>
</dbReference>
<dbReference type="Gene3D" id="3.10.580.10">
    <property type="entry name" value="CBS-domain"/>
    <property type="match status" value="1"/>
</dbReference>